<name>A0A6A4HSR9_9AGAR</name>
<reference evidence="2" key="1">
    <citation type="journal article" date="2019" name="Environ. Microbiol.">
        <title>Fungal ecological strategies reflected in gene transcription - a case study of two litter decomposers.</title>
        <authorList>
            <person name="Barbi F."/>
            <person name="Kohler A."/>
            <person name="Barry K."/>
            <person name="Baskaran P."/>
            <person name="Daum C."/>
            <person name="Fauchery L."/>
            <person name="Ihrmark K."/>
            <person name="Kuo A."/>
            <person name="LaButti K."/>
            <person name="Lipzen A."/>
            <person name="Morin E."/>
            <person name="Grigoriev I.V."/>
            <person name="Henrissat B."/>
            <person name="Lindahl B."/>
            <person name="Martin F."/>
        </authorList>
    </citation>
    <scope>NUCLEOTIDE SEQUENCE</scope>
    <source>
        <strain evidence="2">JB14</strain>
    </source>
</reference>
<proteinExistence type="predicted"/>
<feature type="region of interest" description="Disordered" evidence="1">
    <location>
        <begin position="1"/>
        <end position="22"/>
    </location>
</feature>
<organism evidence="2 3">
    <name type="scientific">Gymnopus androsaceus JB14</name>
    <dbReference type="NCBI Taxonomy" id="1447944"/>
    <lineage>
        <taxon>Eukaryota</taxon>
        <taxon>Fungi</taxon>
        <taxon>Dikarya</taxon>
        <taxon>Basidiomycota</taxon>
        <taxon>Agaricomycotina</taxon>
        <taxon>Agaricomycetes</taxon>
        <taxon>Agaricomycetidae</taxon>
        <taxon>Agaricales</taxon>
        <taxon>Marasmiineae</taxon>
        <taxon>Omphalotaceae</taxon>
        <taxon>Gymnopus</taxon>
    </lineage>
</organism>
<evidence type="ECO:0000313" key="2">
    <source>
        <dbReference type="EMBL" id="KAE9400007.1"/>
    </source>
</evidence>
<evidence type="ECO:0000313" key="3">
    <source>
        <dbReference type="Proteomes" id="UP000799118"/>
    </source>
</evidence>
<dbReference type="AlphaFoldDB" id="A0A6A4HSR9"/>
<evidence type="ECO:0000256" key="1">
    <source>
        <dbReference type="SAM" id="MobiDB-lite"/>
    </source>
</evidence>
<protein>
    <submittedName>
        <fullName evidence="2">Uncharacterized protein</fullName>
    </submittedName>
</protein>
<sequence length="116" mass="13325">MDGSRNFHAKKQGLNIQKPLKPSEYTKSYDPLIDLDGCKAKFKDRAELDKVYQELKDMQWTKTPTQKGGNCMDYVQAVLKHLLDGKHITSIPQAFTKLYDENYEKVALKVYGVKPT</sequence>
<keyword evidence="3" id="KW-1185">Reference proteome</keyword>
<accession>A0A6A4HSR9</accession>
<dbReference type="EMBL" id="ML769462">
    <property type="protein sequence ID" value="KAE9400007.1"/>
    <property type="molecule type" value="Genomic_DNA"/>
</dbReference>
<dbReference type="Proteomes" id="UP000799118">
    <property type="component" value="Unassembled WGS sequence"/>
</dbReference>
<gene>
    <name evidence="2" type="ORF">BT96DRAFT_919762</name>
</gene>